<gene>
    <name evidence="3" type="ORF">FB00_17950</name>
</gene>
<dbReference type="Pfam" id="PF04264">
    <property type="entry name" value="YceI"/>
    <property type="match status" value="1"/>
</dbReference>
<dbReference type="PANTHER" id="PTHR34406">
    <property type="entry name" value="PROTEIN YCEI"/>
    <property type="match status" value="1"/>
</dbReference>
<dbReference type="Proteomes" id="UP000035265">
    <property type="component" value="Unassembled WGS sequence"/>
</dbReference>
<feature type="domain" description="Lipid/polyisoprenoid-binding YceI-like" evidence="2">
    <location>
        <begin position="62"/>
        <end position="223"/>
    </location>
</feature>
<evidence type="ECO:0000259" key="2">
    <source>
        <dbReference type="SMART" id="SM00867"/>
    </source>
</evidence>
<dbReference type="InterPro" id="IPR007372">
    <property type="entry name" value="Lipid/polyisoprenoid-bd_YceI"/>
</dbReference>
<evidence type="ECO:0000313" key="4">
    <source>
        <dbReference type="Proteomes" id="UP000035265"/>
    </source>
</evidence>
<accession>A0A0H2KZN6</accession>
<keyword evidence="4" id="KW-1185">Reference proteome</keyword>
<proteinExistence type="inferred from homology"/>
<dbReference type="STRING" id="264251.FB00_17950"/>
<dbReference type="AlphaFoldDB" id="A0A0H2KZN6"/>
<organism evidence="3 4">
    <name type="scientific">Cellulosimicrobium funkei</name>
    <dbReference type="NCBI Taxonomy" id="264251"/>
    <lineage>
        <taxon>Bacteria</taxon>
        <taxon>Bacillati</taxon>
        <taxon>Actinomycetota</taxon>
        <taxon>Actinomycetes</taxon>
        <taxon>Micrococcales</taxon>
        <taxon>Promicromonosporaceae</taxon>
        <taxon>Cellulosimicrobium</taxon>
    </lineage>
</organism>
<dbReference type="RefSeq" id="WP_047234203.1">
    <property type="nucleotide sequence ID" value="NZ_JNBQ01000036.1"/>
</dbReference>
<dbReference type="SMART" id="SM00867">
    <property type="entry name" value="YceI"/>
    <property type="match status" value="1"/>
</dbReference>
<evidence type="ECO:0000256" key="1">
    <source>
        <dbReference type="ARBA" id="ARBA00008812"/>
    </source>
</evidence>
<dbReference type="PATRIC" id="fig|264251.5.peg.3638"/>
<reference evidence="3 4" key="1">
    <citation type="submission" date="2014-05" db="EMBL/GenBank/DDBJ databases">
        <title>Cellulosimicrobium funkei U11 genome.</title>
        <authorList>
            <person name="Hu C."/>
            <person name="Gong Y."/>
            <person name="Wan W."/>
            <person name="Jiang M."/>
        </authorList>
    </citation>
    <scope>NUCLEOTIDE SEQUENCE [LARGE SCALE GENOMIC DNA]</scope>
    <source>
        <strain evidence="3 4">U11</strain>
    </source>
</reference>
<name>A0A0H2KZN6_9MICO</name>
<sequence length="228" mass="23096">MRRRTKVLVGVGVGVVVLGGAVVAFGPGLYADWNNRAAAEEPALDASSGDAGALDPASLAGDWTVADGSYAGYRVHEVLQGEDVTVTGRTDEVTGSFTVADGALTEATIEVDMASVATDEPPRDAYFRGDALEVGTYPTATFALTSPVELPAGSADVELTGDLTIHGVTQAVTVEAQVGTTADGVQVVGSVPITFSDFDVEAPSLGFVTVDDAGSVEFGLDLVPASGS</sequence>
<protein>
    <recommendedName>
        <fullName evidence="2">Lipid/polyisoprenoid-binding YceI-like domain-containing protein</fullName>
    </recommendedName>
</protein>
<comment type="similarity">
    <text evidence="1">Belongs to the UPF0312 family.</text>
</comment>
<evidence type="ECO:0000313" key="3">
    <source>
        <dbReference type="EMBL" id="KLN33407.1"/>
    </source>
</evidence>
<dbReference type="EMBL" id="JNBQ01000036">
    <property type="protein sequence ID" value="KLN33407.1"/>
    <property type="molecule type" value="Genomic_DNA"/>
</dbReference>
<comment type="caution">
    <text evidence="3">The sequence shown here is derived from an EMBL/GenBank/DDBJ whole genome shotgun (WGS) entry which is preliminary data.</text>
</comment>
<dbReference type="InterPro" id="IPR036761">
    <property type="entry name" value="TTHA0802/YceI-like_sf"/>
</dbReference>
<dbReference type="PANTHER" id="PTHR34406:SF1">
    <property type="entry name" value="PROTEIN YCEI"/>
    <property type="match status" value="1"/>
</dbReference>
<dbReference type="SUPFAM" id="SSF101874">
    <property type="entry name" value="YceI-like"/>
    <property type="match status" value="1"/>
</dbReference>
<dbReference type="Gene3D" id="2.40.128.110">
    <property type="entry name" value="Lipid/polyisoprenoid-binding, YceI-like"/>
    <property type="match status" value="1"/>
</dbReference>